<dbReference type="InterPro" id="IPR004026">
    <property type="entry name" value="Ada_DNA_repair_Zn-bd"/>
</dbReference>
<dbReference type="Gene3D" id="3.40.10.10">
    <property type="entry name" value="DNA Methylphosphotriester Repair Domain"/>
    <property type="match status" value="1"/>
</dbReference>
<keyword evidence="3" id="KW-0805">Transcription regulation</keyword>
<keyword evidence="2" id="KW-0808">Transferase</keyword>
<keyword evidence="5" id="KW-0804">Transcription</keyword>
<dbReference type="EMBL" id="JAJGCB010000002">
    <property type="protein sequence ID" value="KAJ8994482.1"/>
    <property type="molecule type" value="Genomic_DNA"/>
</dbReference>
<evidence type="ECO:0000256" key="1">
    <source>
        <dbReference type="ARBA" id="ARBA00001947"/>
    </source>
</evidence>
<evidence type="ECO:0000256" key="5">
    <source>
        <dbReference type="ARBA" id="ARBA00023163"/>
    </source>
</evidence>
<evidence type="ECO:0000256" key="4">
    <source>
        <dbReference type="ARBA" id="ARBA00023159"/>
    </source>
</evidence>
<dbReference type="InterPro" id="IPR035451">
    <property type="entry name" value="Ada-like_dom_sf"/>
</dbReference>
<evidence type="ECO:0000313" key="9">
    <source>
        <dbReference type="Proteomes" id="UP001161757"/>
    </source>
</evidence>
<sequence length="455" mass="49754">MLAVSAPFPQSLQQHFNSEPETIRSIHSQRPFPPVDSGNQMLPIYHPFVDQTDTYRPHISTLETQQMSSRKPPHESSLSQSFLSCQYKTPTSRWKALMVRDHLATNAFVYAVLTTKIYCRPDCKARLARRANVVFYDTAKEAEKAGFRACKRCKPCSSPRPHIVPSEGLDTLSAGSLTTTPSAPSTTSSNTPVTTNENPNTHNLSNADNTVGAGTVCDTEGKDADIRTKIHHAVQLVRTAASNGTTLSLAQLSAQVGLSKWHLQRVFKRLEGVSPREMAERMVMKSSSSSSYNSTAYLGMRRAQQEEAILGASAHGCEAHTTSQNHYFGHCATSPEEPWDGTNGGSTHERIAGVAAAPTRPPRDEATHLASYGIISVPGGSATNGVNDLPGVWDGAITVSEPFGVIPEHGLDCHGHMDMNNYLDMDAYVDFDMDMDDLLADLFPELYRDNKSIVY</sequence>
<dbReference type="Gene3D" id="1.10.10.60">
    <property type="entry name" value="Homeodomain-like"/>
    <property type="match status" value="1"/>
</dbReference>
<dbReference type="InterPro" id="IPR009057">
    <property type="entry name" value="Homeodomain-like_sf"/>
</dbReference>
<feature type="compositionally biased region" description="Low complexity" evidence="6">
    <location>
        <begin position="178"/>
        <end position="201"/>
    </location>
</feature>
<dbReference type="Pfam" id="PF02805">
    <property type="entry name" value="Ada_Zn_binding"/>
    <property type="match status" value="1"/>
</dbReference>
<evidence type="ECO:0000313" key="8">
    <source>
        <dbReference type="EMBL" id="KAJ8994482.1"/>
    </source>
</evidence>
<proteinExistence type="predicted"/>
<keyword evidence="2" id="KW-0489">Methyltransferase</keyword>
<dbReference type="SUPFAM" id="SSF57884">
    <property type="entry name" value="Ada DNA repair protein, N-terminal domain (N-Ada 10)"/>
    <property type="match status" value="1"/>
</dbReference>
<reference evidence="8" key="1">
    <citation type="submission" date="2023-01" db="EMBL/GenBank/DDBJ databases">
        <title>Exophiala dermititidis isolated from Cystic Fibrosis Patient.</title>
        <authorList>
            <person name="Kurbessoian T."/>
            <person name="Crocker A."/>
            <person name="Murante D."/>
            <person name="Hogan D.A."/>
            <person name="Stajich J.E."/>
        </authorList>
    </citation>
    <scope>NUCLEOTIDE SEQUENCE</scope>
    <source>
        <strain evidence="8">Ex8</strain>
    </source>
</reference>
<gene>
    <name evidence="8" type="ORF">HRR80_001195</name>
</gene>
<dbReference type="GO" id="GO:0043565">
    <property type="term" value="F:sequence-specific DNA binding"/>
    <property type="evidence" value="ECO:0007669"/>
    <property type="project" value="InterPro"/>
</dbReference>
<dbReference type="GO" id="GO:0008168">
    <property type="term" value="F:methyltransferase activity"/>
    <property type="evidence" value="ECO:0007669"/>
    <property type="project" value="UniProtKB-KW"/>
</dbReference>
<dbReference type="GO" id="GO:0008270">
    <property type="term" value="F:zinc ion binding"/>
    <property type="evidence" value="ECO:0007669"/>
    <property type="project" value="InterPro"/>
</dbReference>
<evidence type="ECO:0000259" key="7">
    <source>
        <dbReference type="PROSITE" id="PS01124"/>
    </source>
</evidence>
<feature type="region of interest" description="Disordered" evidence="6">
    <location>
        <begin position="164"/>
        <end position="209"/>
    </location>
</feature>
<evidence type="ECO:0000256" key="2">
    <source>
        <dbReference type="ARBA" id="ARBA00022603"/>
    </source>
</evidence>
<dbReference type="GO" id="GO:0003700">
    <property type="term" value="F:DNA-binding transcription factor activity"/>
    <property type="evidence" value="ECO:0007669"/>
    <property type="project" value="InterPro"/>
</dbReference>
<dbReference type="PROSITE" id="PS01124">
    <property type="entry name" value="HTH_ARAC_FAMILY_2"/>
    <property type="match status" value="1"/>
</dbReference>
<evidence type="ECO:0000256" key="6">
    <source>
        <dbReference type="SAM" id="MobiDB-lite"/>
    </source>
</evidence>
<accession>A0AAN6F2W3</accession>
<dbReference type="Proteomes" id="UP001161757">
    <property type="component" value="Unassembled WGS sequence"/>
</dbReference>
<dbReference type="SUPFAM" id="SSF46689">
    <property type="entry name" value="Homeodomain-like"/>
    <property type="match status" value="1"/>
</dbReference>
<dbReference type="AlphaFoldDB" id="A0AAN6F2W3"/>
<dbReference type="InterPro" id="IPR018060">
    <property type="entry name" value="HTH_AraC"/>
</dbReference>
<comment type="cofactor">
    <cofactor evidence="1">
        <name>Zn(2+)</name>
        <dbReference type="ChEBI" id="CHEBI:29105"/>
    </cofactor>
</comment>
<feature type="domain" description="HTH araC/xylS-type" evidence="7">
    <location>
        <begin position="227"/>
        <end position="281"/>
    </location>
</feature>
<keyword evidence="4" id="KW-0010">Activator</keyword>
<name>A0AAN6F2W3_EXODE</name>
<protein>
    <recommendedName>
        <fullName evidence="7">HTH araC/xylS-type domain-containing protein</fullName>
    </recommendedName>
</protein>
<comment type="caution">
    <text evidence="8">The sequence shown here is derived from an EMBL/GenBank/DDBJ whole genome shotgun (WGS) entry which is preliminary data.</text>
</comment>
<evidence type="ECO:0000256" key="3">
    <source>
        <dbReference type="ARBA" id="ARBA00023015"/>
    </source>
</evidence>
<organism evidence="8 9">
    <name type="scientific">Exophiala dermatitidis</name>
    <name type="common">Black yeast-like fungus</name>
    <name type="synonym">Wangiella dermatitidis</name>
    <dbReference type="NCBI Taxonomy" id="5970"/>
    <lineage>
        <taxon>Eukaryota</taxon>
        <taxon>Fungi</taxon>
        <taxon>Dikarya</taxon>
        <taxon>Ascomycota</taxon>
        <taxon>Pezizomycotina</taxon>
        <taxon>Eurotiomycetes</taxon>
        <taxon>Chaetothyriomycetidae</taxon>
        <taxon>Chaetothyriales</taxon>
        <taxon>Herpotrichiellaceae</taxon>
        <taxon>Exophiala</taxon>
    </lineage>
</organism>
<dbReference type="GO" id="GO:0006281">
    <property type="term" value="P:DNA repair"/>
    <property type="evidence" value="ECO:0007669"/>
    <property type="project" value="InterPro"/>
</dbReference>
<dbReference type="GO" id="GO:0032259">
    <property type="term" value="P:methylation"/>
    <property type="evidence" value="ECO:0007669"/>
    <property type="project" value="UniProtKB-KW"/>
</dbReference>